<keyword evidence="11" id="KW-1185">Reference proteome</keyword>
<dbReference type="Gene3D" id="2.60.40.180">
    <property type="entry name" value="Transthyretin/hydroxyisourate hydrolase domain"/>
    <property type="match status" value="1"/>
</dbReference>
<feature type="binding site" evidence="7">
    <location>
        <position position="47"/>
    </location>
    <ligand>
        <name>substrate</name>
    </ligand>
</feature>
<dbReference type="AlphaFoldDB" id="A0A127A4D5"/>
<dbReference type="EC" id="3.5.2.17" evidence="8"/>
<dbReference type="InterPro" id="IPR014306">
    <property type="entry name" value="Hydroxyisourate_hydrolase"/>
</dbReference>
<evidence type="ECO:0000313" key="11">
    <source>
        <dbReference type="Proteomes" id="UP000070134"/>
    </source>
</evidence>
<feature type="domain" description="Transthyretin/hydroxyisourate hydrolase" evidence="9">
    <location>
        <begin position="1"/>
        <end position="112"/>
    </location>
</feature>
<reference evidence="10 11" key="1">
    <citation type="submission" date="2016-02" db="EMBL/GenBank/DDBJ databases">
        <title>Complete genome of Sinomonas atrocyanea KCTC 3377.</title>
        <authorList>
            <person name="Kim K.M."/>
        </authorList>
    </citation>
    <scope>NUCLEOTIDE SEQUENCE [LARGE SCALE GENOMIC DNA]</scope>
    <source>
        <strain evidence="10 11">KCTC 3377</strain>
    </source>
</reference>
<keyword evidence="6 8" id="KW-0378">Hydrolase</keyword>
<dbReference type="RefSeq" id="WP_066500213.1">
    <property type="nucleotide sequence ID" value="NZ_BJMO01000050.1"/>
</dbReference>
<comment type="similarity">
    <text evidence="3 8">Belongs to the transthyretin family. 5-hydroxyisourate hydrolase subfamily.</text>
</comment>
<evidence type="ECO:0000256" key="7">
    <source>
        <dbReference type="PIRSR" id="PIRSR600895-51"/>
    </source>
</evidence>
<evidence type="ECO:0000256" key="3">
    <source>
        <dbReference type="ARBA" id="ARBA00009850"/>
    </source>
</evidence>
<dbReference type="SUPFAM" id="SSF49472">
    <property type="entry name" value="Transthyretin (synonym: prealbumin)"/>
    <property type="match status" value="1"/>
</dbReference>
<evidence type="ECO:0000256" key="5">
    <source>
        <dbReference type="ARBA" id="ARBA00022631"/>
    </source>
</evidence>
<evidence type="ECO:0000256" key="8">
    <source>
        <dbReference type="RuleBase" id="RU361270"/>
    </source>
</evidence>
<evidence type="ECO:0000259" key="9">
    <source>
        <dbReference type="SMART" id="SM00095"/>
    </source>
</evidence>
<dbReference type="NCBIfam" id="TIGR02962">
    <property type="entry name" value="hdxy_isourate"/>
    <property type="match status" value="1"/>
</dbReference>
<keyword evidence="5 8" id="KW-0659">Purine metabolism</keyword>
<comment type="catalytic activity">
    <reaction evidence="1 8">
        <text>5-hydroxyisourate + H2O = 5-hydroxy-2-oxo-4-ureido-2,5-dihydro-1H-imidazole-5-carboxylate + H(+)</text>
        <dbReference type="Rhea" id="RHEA:23736"/>
        <dbReference type="ChEBI" id="CHEBI:15377"/>
        <dbReference type="ChEBI" id="CHEBI:15378"/>
        <dbReference type="ChEBI" id="CHEBI:18072"/>
        <dbReference type="ChEBI" id="CHEBI:58639"/>
        <dbReference type="EC" id="3.5.2.17"/>
    </reaction>
</comment>
<dbReference type="GO" id="GO:0033971">
    <property type="term" value="F:hydroxyisourate hydrolase activity"/>
    <property type="evidence" value="ECO:0007669"/>
    <property type="project" value="UniProtKB-EC"/>
</dbReference>
<dbReference type="Proteomes" id="UP000070134">
    <property type="component" value="Chromosome"/>
</dbReference>
<comment type="function">
    <text evidence="2">Catalyzes the hydrolysis of 5-hydroxyisourate (HIU) to 2-oxo-4-hydroxy-4-carboxy-5-ureidoimidazoline (OHCU).</text>
</comment>
<dbReference type="PANTHER" id="PTHR10395">
    <property type="entry name" value="URICASE AND TRANSTHYRETIN-RELATED"/>
    <property type="match status" value="1"/>
</dbReference>
<dbReference type="PATRIC" id="fig|37927.3.peg.3433"/>
<organism evidence="10 11">
    <name type="scientific">Sinomonas atrocyanea</name>
    <dbReference type="NCBI Taxonomy" id="37927"/>
    <lineage>
        <taxon>Bacteria</taxon>
        <taxon>Bacillati</taxon>
        <taxon>Actinomycetota</taxon>
        <taxon>Actinomycetes</taxon>
        <taxon>Micrococcales</taxon>
        <taxon>Micrococcaceae</taxon>
        <taxon>Sinomonas</taxon>
    </lineage>
</organism>
<dbReference type="InterPro" id="IPR036817">
    <property type="entry name" value="Transthyretin/HIU_hydrolase_sf"/>
</dbReference>
<dbReference type="InterPro" id="IPR023418">
    <property type="entry name" value="Thyroxine_BS"/>
</dbReference>
<dbReference type="GO" id="GO:0006144">
    <property type="term" value="P:purine nucleobase metabolic process"/>
    <property type="evidence" value="ECO:0007669"/>
    <property type="project" value="UniProtKB-KW"/>
</dbReference>
<gene>
    <name evidence="10" type="ORF">SA2016_3344</name>
</gene>
<dbReference type="SMART" id="SM00095">
    <property type="entry name" value="TR_THY"/>
    <property type="match status" value="1"/>
</dbReference>
<dbReference type="InterPro" id="IPR000895">
    <property type="entry name" value="Transthyretin/HIU_hydrolase"/>
</dbReference>
<accession>A0A127A4D5</accession>
<dbReference type="STRING" id="37927.SA2016_3344"/>
<name>A0A127A4D5_9MICC</name>
<feature type="binding site" evidence="7">
    <location>
        <position position="9"/>
    </location>
    <ligand>
        <name>substrate</name>
    </ligand>
</feature>
<evidence type="ECO:0000256" key="6">
    <source>
        <dbReference type="ARBA" id="ARBA00022801"/>
    </source>
</evidence>
<sequence length="113" mass="11981">MSVSHVTTHILDTAAGKPAAGVAVELYARDGEAWSQIGAGITDADGRVKELGPERLDSGEYRLTFATGAYFAGIGQDTFFPEVSLAFTVNAAEAHYHVPLLLSPFAFSTYRGS</sequence>
<dbReference type="OrthoDB" id="9792386at2"/>
<dbReference type="PRINTS" id="PR00189">
    <property type="entry name" value="TRNSTHYRETIN"/>
</dbReference>
<dbReference type="PROSITE" id="PS00768">
    <property type="entry name" value="TRANSTHYRETIN_1"/>
    <property type="match status" value="1"/>
</dbReference>
<dbReference type="Pfam" id="PF00576">
    <property type="entry name" value="Transthyretin"/>
    <property type="match status" value="1"/>
</dbReference>
<evidence type="ECO:0000313" key="10">
    <source>
        <dbReference type="EMBL" id="AMM34007.1"/>
    </source>
</evidence>
<feature type="binding site" evidence="7">
    <location>
        <position position="110"/>
    </location>
    <ligand>
        <name>substrate</name>
    </ligand>
</feature>
<evidence type="ECO:0000256" key="4">
    <source>
        <dbReference type="ARBA" id="ARBA00011881"/>
    </source>
</evidence>
<dbReference type="PANTHER" id="PTHR10395:SF7">
    <property type="entry name" value="5-HYDROXYISOURATE HYDROLASE"/>
    <property type="match status" value="1"/>
</dbReference>
<dbReference type="KEGG" id="satk:SA2016_3344"/>
<dbReference type="EMBL" id="CP014518">
    <property type="protein sequence ID" value="AMM34007.1"/>
    <property type="molecule type" value="Genomic_DNA"/>
</dbReference>
<proteinExistence type="inferred from homology"/>
<dbReference type="CDD" id="cd05822">
    <property type="entry name" value="TLP_HIUase"/>
    <property type="match status" value="1"/>
</dbReference>
<dbReference type="InterPro" id="IPR023416">
    <property type="entry name" value="Transthyretin/HIU_hydrolase_d"/>
</dbReference>
<comment type="subunit">
    <text evidence="4 8">Homotetramer.</text>
</comment>
<evidence type="ECO:0000256" key="1">
    <source>
        <dbReference type="ARBA" id="ARBA00001043"/>
    </source>
</evidence>
<protein>
    <recommendedName>
        <fullName evidence="8">5-hydroxyisourate hydrolase</fullName>
        <shortName evidence="8">HIU hydrolase</shortName>
        <shortName evidence="8">HIUHase</shortName>
        <ecNumber evidence="8">3.5.2.17</ecNumber>
    </recommendedName>
</protein>
<evidence type="ECO:0000256" key="2">
    <source>
        <dbReference type="ARBA" id="ARBA00002704"/>
    </source>
</evidence>